<sequence length="253" mass="27191">MEDKSGNQSICGGSLISPTHVLTAGHCLGDVYKIVAMFGAVSVDSPDAEWRSVHTYTMHPNFFMNDTDGGYDIAIVEFSPPINLTNSNIQLAKFVKDDGELVKSTKAVVSGFGTYRFEGNDSVTSDDLLYAEVDLFSFDYCRNALDTRGYDVTILNPLDYMLCAGAKGLGAGEGDSGGPLHVRHNGELYQVGLTSFGADEGITSELNQDQTPTFFTRLSSYCDFIESTTKGAAKCDHLNSVDVTSTPAVTLGN</sequence>
<name>A0A1I7YSH1_9BILA</name>
<evidence type="ECO:0000256" key="1">
    <source>
        <dbReference type="ARBA" id="ARBA00023157"/>
    </source>
</evidence>
<dbReference type="PRINTS" id="PR00722">
    <property type="entry name" value="CHYMOTRYPSIN"/>
</dbReference>
<dbReference type="SMART" id="SM00020">
    <property type="entry name" value="Tryp_SPc"/>
    <property type="match status" value="1"/>
</dbReference>
<keyword evidence="1" id="KW-1015">Disulfide bond</keyword>
<protein>
    <submittedName>
        <fullName evidence="5">Peptidase S1 domain-containing protein</fullName>
    </submittedName>
</protein>
<dbReference type="InterPro" id="IPR018114">
    <property type="entry name" value="TRYPSIN_HIS"/>
</dbReference>
<dbReference type="InterPro" id="IPR001314">
    <property type="entry name" value="Peptidase_S1A"/>
</dbReference>
<keyword evidence="2" id="KW-0645">Protease</keyword>
<dbReference type="Pfam" id="PF00089">
    <property type="entry name" value="Trypsin"/>
    <property type="match status" value="1"/>
</dbReference>
<dbReference type="PROSITE" id="PS50240">
    <property type="entry name" value="TRYPSIN_DOM"/>
    <property type="match status" value="1"/>
</dbReference>
<dbReference type="PANTHER" id="PTHR24252">
    <property type="entry name" value="ACROSIN-RELATED"/>
    <property type="match status" value="1"/>
</dbReference>
<dbReference type="WBParaSite" id="L893_g1904.t1">
    <property type="protein sequence ID" value="L893_g1904.t1"/>
    <property type="gene ID" value="L893_g1904"/>
</dbReference>
<organism evidence="4 5">
    <name type="scientific">Steinernema glaseri</name>
    <dbReference type="NCBI Taxonomy" id="37863"/>
    <lineage>
        <taxon>Eukaryota</taxon>
        <taxon>Metazoa</taxon>
        <taxon>Ecdysozoa</taxon>
        <taxon>Nematoda</taxon>
        <taxon>Chromadorea</taxon>
        <taxon>Rhabditida</taxon>
        <taxon>Tylenchina</taxon>
        <taxon>Panagrolaimomorpha</taxon>
        <taxon>Strongyloidoidea</taxon>
        <taxon>Steinernematidae</taxon>
        <taxon>Steinernema</taxon>
    </lineage>
</organism>
<dbReference type="GO" id="GO:0004252">
    <property type="term" value="F:serine-type endopeptidase activity"/>
    <property type="evidence" value="ECO:0007669"/>
    <property type="project" value="InterPro"/>
</dbReference>
<feature type="domain" description="Peptidase S1" evidence="3">
    <location>
        <begin position="1"/>
        <end position="230"/>
    </location>
</feature>
<dbReference type="CDD" id="cd00190">
    <property type="entry name" value="Tryp_SPc"/>
    <property type="match status" value="1"/>
</dbReference>
<dbReference type="Gene3D" id="2.40.10.10">
    <property type="entry name" value="Trypsin-like serine proteases"/>
    <property type="match status" value="1"/>
</dbReference>
<dbReference type="SUPFAM" id="SSF50494">
    <property type="entry name" value="Trypsin-like serine proteases"/>
    <property type="match status" value="1"/>
</dbReference>
<dbReference type="InterPro" id="IPR001254">
    <property type="entry name" value="Trypsin_dom"/>
</dbReference>
<keyword evidence="2" id="KW-0378">Hydrolase</keyword>
<keyword evidence="4" id="KW-1185">Reference proteome</keyword>
<proteinExistence type="predicted"/>
<dbReference type="AlphaFoldDB" id="A0A1I7YSH1"/>
<dbReference type="Proteomes" id="UP000095287">
    <property type="component" value="Unplaced"/>
</dbReference>
<keyword evidence="2" id="KW-0720">Serine protease</keyword>
<dbReference type="InterPro" id="IPR043504">
    <property type="entry name" value="Peptidase_S1_PA_chymotrypsin"/>
</dbReference>
<reference evidence="5" key="1">
    <citation type="submission" date="2016-11" db="UniProtKB">
        <authorList>
            <consortium name="WormBaseParasite"/>
        </authorList>
    </citation>
    <scope>IDENTIFICATION</scope>
</reference>
<dbReference type="InterPro" id="IPR033116">
    <property type="entry name" value="TRYPSIN_SER"/>
</dbReference>
<evidence type="ECO:0000256" key="2">
    <source>
        <dbReference type="RuleBase" id="RU363034"/>
    </source>
</evidence>
<dbReference type="PROSITE" id="PS00134">
    <property type="entry name" value="TRYPSIN_HIS"/>
    <property type="match status" value="1"/>
</dbReference>
<dbReference type="PROSITE" id="PS00135">
    <property type="entry name" value="TRYPSIN_SER"/>
    <property type="match status" value="1"/>
</dbReference>
<evidence type="ECO:0000313" key="5">
    <source>
        <dbReference type="WBParaSite" id="L893_g1904.t1"/>
    </source>
</evidence>
<dbReference type="InterPro" id="IPR009003">
    <property type="entry name" value="Peptidase_S1_PA"/>
</dbReference>
<evidence type="ECO:0000259" key="3">
    <source>
        <dbReference type="PROSITE" id="PS50240"/>
    </source>
</evidence>
<evidence type="ECO:0000313" key="4">
    <source>
        <dbReference type="Proteomes" id="UP000095287"/>
    </source>
</evidence>
<dbReference type="PANTHER" id="PTHR24252:SF7">
    <property type="entry name" value="HYALIN"/>
    <property type="match status" value="1"/>
</dbReference>
<dbReference type="GO" id="GO:0006508">
    <property type="term" value="P:proteolysis"/>
    <property type="evidence" value="ECO:0007669"/>
    <property type="project" value="UniProtKB-KW"/>
</dbReference>
<accession>A0A1I7YSH1</accession>